<dbReference type="AlphaFoldDB" id="A0A6M3IVW7"/>
<feature type="compositionally biased region" description="Basic and acidic residues" evidence="1">
    <location>
        <begin position="56"/>
        <end position="69"/>
    </location>
</feature>
<accession>A0A6M3IVW7</accession>
<feature type="region of interest" description="Disordered" evidence="1">
    <location>
        <begin position="1"/>
        <end position="25"/>
    </location>
</feature>
<organism evidence="2">
    <name type="scientific">viral metagenome</name>
    <dbReference type="NCBI Taxonomy" id="1070528"/>
    <lineage>
        <taxon>unclassified sequences</taxon>
        <taxon>metagenomes</taxon>
        <taxon>organismal metagenomes</taxon>
    </lineage>
</organism>
<sequence length="76" mass="8211">MATEKTGDLVGGTFDPKALPGLGAERTTEEVVADIVSSDPAKHGVTLEERKRRAAEEARRLEAETRAFFDDPDGQP</sequence>
<reference evidence="2" key="1">
    <citation type="submission" date="2020-03" db="EMBL/GenBank/DDBJ databases">
        <title>The deep terrestrial virosphere.</title>
        <authorList>
            <person name="Holmfeldt K."/>
            <person name="Nilsson E."/>
            <person name="Simone D."/>
            <person name="Lopez-Fernandez M."/>
            <person name="Wu X."/>
            <person name="de Brujin I."/>
            <person name="Lundin D."/>
            <person name="Andersson A."/>
            <person name="Bertilsson S."/>
            <person name="Dopson M."/>
        </authorList>
    </citation>
    <scope>NUCLEOTIDE SEQUENCE</scope>
    <source>
        <strain evidence="3">MM415A00613</strain>
        <strain evidence="2">MM415B00887</strain>
    </source>
</reference>
<proteinExistence type="predicted"/>
<name>A0A6M3IVW7_9ZZZZ</name>
<evidence type="ECO:0000313" key="3">
    <source>
        <dbReference type="EMBL" id="QJA80969.1"/>
    </source>
</evidence>
<dbReference type="EMBL" id="MT142443">
    <property type="protein sequence ID" value="QJA80969.1"/>
    <property type="molecule type" value="Genomic_DNA"/>
</dbReference>
<evidence type="ECO:0000313" key="2">
    <source>
        <dbReference type="EMBL" id="QJA61829.1"/>
    </source>
</evidence>
<protein>
    <submittedName>
        <fullName evidence="2">Uncharacterized protein</fullName>
    </submittedName>
</protein>
<feature type="region of interest" description="Disordered" evidence="1">
    <location>
        <begin position="56"/>
        <end position="76"/>
    </location>
</feature>
<dbReference type="EMBL" id="MT141454">
    <property type="protein sequence ID" value="QJA61829.1"/>
    <property type="molecule type" value="Genomic_DNA"/>
</dbReference>
<evidence type="ECO:0000256" key="1">
    <source>
        <dbReference type="SAM" id="MobiDB-lite"/>
    </source>
</evidence>
<gene>
    <name evidence="3" type="ORF">MM415A00613_0016</name>
    <name evidence="2" type="ORF">MM415B00887_0018</name>
</gene>